<evidence type="ECO:0000313" key="5">
    <source>
        <dbReference type="EMBL" id="NLR75880.1"/>
    </source>
</evidence>
<feature type="domain" description="Glycosyl transferase family 1" evidence="3">
    <location>
        <begin position="183"/>
        <end position="341"/>
    </location>
</feature>
<evidence type="ECO:0000313" key="6">
    <source>
        <dbReference type="Proteomes" id="UP000587991"/>
    </source>
</evidence>
<dbReference type="InterPro" id="IPR001296">
    <property type="entry name" value="Glyco_trans_1"/>
</dbReference>
<evidence type="ECO:0000256" key="2">
    <source>
        <dbReference type="ARBA" id="ARBA00022679"/>
    </source>
</evidence>
<protein>
    <submittedName>
        <fullName evidence="5">Glycosyltransferase family 4 protein</fullName>
    </submittedName>
</protein>
<dbReference type="Gene3D" id="3.40.50.2000">
    <property type="entry name" value="Glycogen Phosphorylase B"/>
    <property type="match status" value="2"/>
</dbReference>
<dbReference type="SUPFAM" id="SSF53756">
    <property type="entry name" value="UDP-Glycosyltransferase/glycogen phosphorylase"/>
    <property type="match status" value="1"/>
</dbReference>
<dbReference type="PANTHER" id="PTHR12526:SF629">
    <property type="entry name" value="TEICHURONIC ACID BIOSYNTHESIS GLYCOSYLTRANSFERASE TUAH-RELATED"/>
    <property type="match status" value="1"/>
</dbReference>
<dbReference type="EMBL" id="JABAIM010000002">
    <property type="protein sequence ID" value="NLR75880.1"/>
    <property type="molecule type" value="Genomic_DNA"/>
</dbReference>
<dbReference type="Pfam" id="PF00534">
    <property type="entry name" value="Glycos_transf_1"/>
    <property type="match status" value="1"/>
</dbReference>
<dbReference type="GO" id="GO:0016757">
    <property type="term" value="F:glycosyltransferase activity"/>
    <property type="evidence" value="ECO:0007669"/>
    <property type="project" value="UniProtKB-KW"/>
</dbReference>
<dbReference type="PANTHER" id="PTHR12526">
    <property type="entry name" value="GLYCOSYLTRANSFERASE"/>
    <property type="match status" value="1"/>
</dbReference>
<gene>
    <name evidence="5" type="ORF">HF682_11995</name>
</gene>
<feature type="domain" description="Glycosyltransferase subfamily 4-like N-terminal" evidence="4">
    <location>
        <begin position="20"/>
        <end position="163"/>
    </location>
</feature>
<reference evidence="5 6" key="1">
    <citation type="submission" date="2020-04" db="EMBL/GenBank/DDBJ databases">
        <title>Draft genome of Leeia sp. IMCC25680.</title>
        <authorList>
            <person name="Song J."/>
            <person name="Cho J.-C."/>
        </authorList>
    </citation>
    <scope>NUCLEOTIDE SEQUENCE [LARGE SCALE GENOMIC DNA]</scope>
    <source>
        <strain evidence="5 6">IMCC25680</strain>
    </source>
</reference>
<keyword evidence="1" id="KW-0328">Glycosyltransferase</keyword>
<dbReference type="AlphaFoldDB" id="A0A847RXJ8"/>
<keyword evidence="6" id="KW-1185">Reference proteome</keyword>
<dbReference type="CDD" id="cd03794">
    <property type="entry name" value="GT4_WbuB-like"/>
    <property type="match status" value="1"/>
</dbReference>
<evidence type="ECO:0000256" key="1">
    <source>
        <dbReference type="ARBA" id="ARBA00022676"/>
    </source>
</evidence>
<organism evidence="5 6">
    <name type="scientific">Leeia aquatica</name>
    <dbReference type="NCBI Taxonomy" id="2725557"/>
    <lineage>
        <taxon>Bacteria</taxon>
        <taxon>Pseudomonadati</taxon>
        <taxon>Pseudomonadota</taxon>
        <taxon>Betaproteobacteria</taxon>
        <taxon>Neisseriales</taxon>
        <taxon>Leeiaceae</taxon>
        <taxon>Leeia</taxon>
    </lineage>
</organism>
<keyword evidence="2 5" id="KW-0808">Transferase</keyword>
<evidence type="ECO:0000259" key="4">
    <source>
        <dbReference type="Pfam" id="PF13579"/>
    </source>
</evidence>
<name>A0A847RXJ8_9NEIS</name>
<evidence type="ECO:0000259" key="3">
    <source>
        <dbReference type="Pfam" id="PF00534"/>
    </source>
</evidence>
<dbReference type="RefSeq" id="WP_168877510.1">
    <property type="nucleotide sequence ID" value="NZ_JABAIM010000002.1"/>
</dbReference>
<proteinExistence type="predicted"/>
<dbReference type="InterPro" id="IPR028098">
    <property type="entry name" value="Glyco_trans_4-like_N"/>
</dbReference>
<dbReference type="Proteomes" id="UP000587991">
    <property type="component" value="Unassembled WGS sequence"/>
</dbReference>
<accession>A0A847RXJ8</accession>
<dbReference type="Pfam" id="PF13579">
    <property type="entry name" value="Glyco_trans_4_4"/>
    <property type="match status" value="1"/>
</dbReference>
<comment type="caution">
    <text evidence="5">The sequence shown here is derived from an EMBL/GenBank/DDBJ whole genome shotgun (WGS) entry which is preliminary data.</text>
</comment>
<sequence>MKIAVLTSAHPRGDIRIFVKQCRSLAAGGHQVTLVVADGLGDAVVDGITVKDVGKPTGRLRRMTQGIWRVGRAAWQLQADVYHFHDPELIPVGLLLRLDDRQVVYDVHEDVPRQILAKPWIRPALRRGIARVFEWLEDWAAGCFSAVVAATPTIRDRFLPHQPRTVDVNNFPILSELTPAGDWQGKQHAVCYLGGITRVRGIMEALEALVQTDSRLLLAGAFNEAALEHEARAHPGWQQTDYLGVVDRAGVQQVLGQARVGLVTLHPIINYLDALPIKLFEYMAAGIPVVASDFPLWRQIVQDADCGLCVDPLDPAAISQAIRALLADEARAQVLGMNGRRAVEQHYQWSVEAAKLLTLYRQLAQAAAA</sequence>